<evidence type="ECO:0000313" key="3">
    <source>
        <dbReference type="EMBL" id="EMA15980.1"/>
    </source>
</evidence>
<feature type="domain" description="Methyltransferase type 11" evidence="2">
    <location>
        <begin position="69"/>
        <end position="168"/>
    </location>
</feature>
<organism evidence="3 4">
    <name type="scientific">Haloarcula amylolytica JCM 13557</name>
    <dbReference type="NCBI Taxonomy" id="1227452"/>
    <lineage>
        <taxon>Archaea</taxon>
        <taxon>Methanobacteriati</taxon>
        <taxon>Methanobacteriota</taxon>
        <taxon>Stenosarchaea group</taxon>
        <taxon>Halobacteria</taxon>
        <taxon>Halobacteriales</taxon>
        <taxon>Haloarculaceae</taxon>
        <taxon>Haloarcula</taxon>
    </lineage>
</organism>
<dbReference type="CDD" id="cd02440">
    <property type="entry name" value="AdoMet_MTases"/>
    <property type="match status" value="1"/>
</dbReference>
<evidence type="ECO:0000256" key="1">
    <source>
        <dbReference type="ARBA" id="ARBA00022679"/>
    </source>
</evidence>
<comment type="caution">
    <text evidence="3">The sequence shown here is derived from an EMBL/GenBank/DDBJ whole genome shotgun (WGS) entry which is preliminary data.</text>
</comment>
<protein>
    <submittedName>
        <fullName evidence="3">UbiE/COQ5 family methyltransferase</fullName>
    </submittedName>
</protein>
<keyword evidence="1 3" id="KW-0808">Transferase</keyword>
<gene>
    <name evidence="3" type="ORF">C442_18599</name>
</gene>
<reference evidence="3 4" key="1">
    <citation type="journal article" date="2014" name="PLoS Genet.">
        <title>Phylogenetically driven sequencing of extremely halophilic archaea reveals strategies for static and dynamic osmo-response.</title>
        <authorList>
            <person name="Becker E.A."/>
            <person name="Seitzer P.M."/>
            <person name="Tritt A."/>
            <person name="Larsen D."/>
            <person name="Krusor M."/>
            <person name="Yao A.I."/>
            <person name="Wu D."/>
            <person name="Madern D."/>
            <person name="Eisen J.A."/>
            <person name="Darling A.E."/>
            <person name="Facciotti M.T."/>
        </authorList>
    </citation>
    <scope>NUCLEOTIDE SEQUENCE [LARGE SCALE GENOMIC DNA]</scope>
    <source>
        <strain evidence="3 4">JCM 13557</strain>
    </source>
</reference>
<dbReference type="EMBL" id="AOLW01000050">
    <property type="protein sequence ID" value="EMA15980.1"/>
    <property type="molecule type" value="Genomic_DNA"/>
</dbReference>
<dbReference type="PATRIC" id="fig|1227452.3.peg.3699"/>
<name>M0K828_9EURY</name>
<dbReference type="PANTHER" id="PTHR44068">
    <property type="entry name" value="ZGC:194242"/>
    <property type="match status" value="1"/>
</dbReference>
<dbReference type="Proteomes" id="UP000011623">
    <property type="component" value="Unassembled WGS sequence"/>
</dbReference>
<proteinExistence type="predicted"/>
<dbReference type="SUPFAM" id="SSF53335">
    <property type="entry name" value="S-adenosyl-L-methionine-dependent methyltransferases"/>
    <property type="match status" value="1"/>
</dbReference>
<dbReference type="Pfam" id="PF08241">
    <property type="entry name" value="Methyltransf_11"/>
    <property type="match status" value="1"/>
</dbReference>
<dbReference type="GO" id="GO:0032259">
    <property type="term" value="P:methylation"/>
    <property type="evidence" value="ECO:0007669"/>
    <property type="project" value="UniProtKB-KW"/>
</dbReference>
<dbReference type="InterPro" id="IPR029063">
    <property type="entry name" value="SAM-dependent_MTases_sf"/>
</dbReference>
<keyword evidence="3" id="KW-0489">Methyltransferase</keyword>
<evidence type="ECO:0000313" key="4">
    <source>
        <dbReference type="Proteomes" id="UP000011623"/>
    </source>
</evidence>
<dbReference type="Gene3D" id="3.40.50.150">
    <property type="entry name" value="Vaccinia Virus protein VP39"/>
    <property type="match status" value="1"/>
</dbReference>
<dbReference type="InterPro" id="IPR050447">
    <property type="entry name" value="Erg6_SMT_methyltransf"/>
</dbReference>
<dbReference type="PANTHER" id="PTHR44068:SF11">
    <property type="entry name" value="GERANYL DIPHOSPHATE 2-C-METHYLTRANSFERASE"/>
    <property type="match status" value="1"/>
</dbReference>
<keyword evidence="4" id="KW-1185">Reference proteome</keyword>
<dbReference type="RefSeq" id="WP_008313051.1">
    <property type="nucleotide sequence ID" value="NZ_AOLW01000050.1"/>
</dbReference>
<accession>M0K828</accession>
<dbReference type="AlphaFoldDB" id="M0K828"/>
<dbReference type="GO" id="GO:0008757">
    <property type="term" value="F:S-adenosylmethionine-dependent methyltransferase activity"/>
    <property type="evidence" value="ECO:0007669"/>
    <property type="project" value="InterPro"/>
</dbReference>
<sequence length="284" mass="32058">MTVGVNQDEIKEYYAQCHSSLDEGWIQNSHRGVHVGYYENEDDDLDTAVENMTRVTADAVDIGPKDDVLCAGCGVGGPATWLAKERGASVTGINISEPQLELARELAQELGVSENTAFQYGDFTEMEAIPDDEFDVIWGLEAICHADDKRKFLQQAKRVLRDGGRIVVADGYAHKPTYEGKEKKWMDKWLYGWKCPHLATVDEFSTYLSDLGFTDVTQEDVTENIVPSLEVMFRYSLFAIPIGKILSVFGKRSETELENIVGCYYQYRSIKKDLWGYYIISAEL</sequence>
<evidence type="ECO:0000259" key="2">
    <source>
        <dbReference type="Pfam" id="PF08241"/>
    </source>
</evidence>
<dbReference type="InterPro" id="IPR013216">
    <property type="entry name" value="Methyltransf_11"/>
</dbReference>